<sequence>MTDDRDAAATPSGSDDRLGETPPIFRAPPPAVVPKTPHPEPVVEAPSPDVAPAGEDLVLPGAHRGGFARLPTAPVGIAAPVVPVDDVAPRVEWAPRAPVSRGLSAWALAFAVPGLAFSLIVGWGFPIGLVAVVVGVIALRRPAESRGTALWAICLGALSVLYSAGWLIWAAQRLAVLG</sequence>
<keyword evidence="2" id="KW-0472">Membrane</keyword>
<reference evidence="3 4" key="1">
    <citation type="submission" date="2018-08" db="EMBL/GenBank/DDBJ databases">
        <title>Microbacterium lemovicicum sp. nov., a bacterium isolated from a natural uranium-rich soil.</title>
        <authorList>
            <person name="ORTET P."/>
        </authorList>
    </citation>
    <scope>NUCLEOTIDE SEQUENCE [LARGE SCALE GENOMIC DNA]</scope>
    <source>
        <strain evidence="3 4">Viu22</strain>
    </source>
</reference>
<dbReference type="KEGG" id="mlv:CVS47_00528"/>
<evidence type="ECO:0000313" key="3">
    <source>
        <dbReference type="EMBL" id="AZS35930.1"/>
    </source>
</evidence>
<evidence type="ECO:0000313" key="4">
    <source>
        <dbReference type="Proteomes" id="UP000276888"/>
    </source>
</evidence>
<gene>
    <name evidence="3" type="ORF">CVS47_00528</name>
</gene>
<dbReference type="EMBL" id="CP031423">
    <property type="protein sequence ID" value="AZS35930.1"/>
    <property type="molecule type" value="Genomic_DNA"/>
</dbReference>
<proteinExistence type="predicted"/>
<dbReference type="Proteomes" id="UP000276888">
    <property type="component" value="Chromosome"/>
</dbReference>
<name>A0A3Q9J1S7_9MICO</name>
<evidence type="ECO:0000256" key="1">
    <source>
        <dbReference type="SAM" id="MobiDB-lite"/>
    </source>
</evidence>
<keyword evidence="2" id="KW-0812">Transmembrane</keyword>
<dbReference type="AlphaFoldDB" id="A0A3Q9J1S7"/>
<organism evidence="3 4">
    <name type="scientific">Microbacterium lemovicicum</name>
    <dbReference type="NCBI Taxonomy" id="1072463"/>
    <lineage>
        <taxon>Bacteria</taxon>
        <taxon>Bacillati</taxon>
        <taxon>Actinomycetota</taxon>
        <taxon>Actinomycetes</taxon>
        <taxon>Micrococcales</taxon>
        <taxon>Microbacteriaceae</taxon>
        <taxon>Microbacterium</taxon>
    </lineage>
</organism>
<evidence type="ECO:0008006" key="5">
    <source>
        <dbReference type="Google" id="ProtNLM"/>
    </source>
</evidence>
<accession>A0A3Q9J1S7</accession>
<feature type="transmembrane region" description="Helical" evidence="2">
    <location>
        <begin position="150"/>
        <end position="169"/>
    </location>
</feature>
<feature type="transmembrane region" description="Helical" evidence="2">
    <location>
        <begin position="105"/>
        <end position="138"/>
    </location>
</feature>
<dbReference type="RefSeq" id="WP_241240249.1">
    <property type="nucleotide sequence ID" value="NZ_CP031423.1"/>
</dbReference>
<feature type="region of interest" description="Disordered" evidence="1">
    <location>
        <begin position="1"/>
        <end position="55"/>
    </location>
</feature>
<protein>
    <recommendedName>
        <fullName evidence="5">DUF4190 domain-containing protein</fullName>
    </recommendedName>
</protein>
<keyword evidence="4" id="KW-1185">Reference proteome</keyword>
<evidence type="ECO:0000256" key="2">
    <source>
        <dbReference type="SAM" id="Phobius"/>
    </source>
</evidence>
<keyword evidence="2" id="KW-1133">Transmembrane helix</keyword>